<protein>
    <submittedName>
        <fullName evidence="2">OmpH family outer membrane protein</fullName>
    </submittedName>
</protein>
<dbReference type="OrthoDB" id="1625268at2"/>
<dbReference type="SMART" id="SM00935">
    <property type="entry name" value="OmpH"/>
    <property type="match status" value="1"/>
</dbReference>
<dbReference type="GO" id="GO:0051082">
    <property type="term" value="F:unfolded protein binding"/>
    <property type="evidence" value="ECO:0007669"/>
    <property type="project" value="InterPro"/>
</dbReference>
<dbReference type="RefSeq" id="WP_087478427.1">
    <property type="nucleotide sequence ID" value="NZ_CALYAU010000019.1"/>
</dbReference>
<evidence type="ECO:0000313" key="3">
    <source>
        <dbReference type="Proteomes" id="UP000254337"/>
    </source>
</evidence>
<dbReference type="EMBL" id="CP029462">
    <property type="protein sequence ID" value="AXL21320.1"/>
    <property type="molecule type" value="Genomic_DNA"/>
</dbReference>
<proteinExistence type="predicted"/>
<dbReference type="Proteomes" id="UP000254337">
    <property type="component" value="Chromosome"/>
</dbReference>
<evidence type="ECO:0000313" key="2">
    <source>
        <dbReference type="EMBL" id="AXL21320.1"/>
    </source>
</evidence>
<gene>
    <name evidence="2" type="ORF">DKB62_06970</name>
</gene>
<evidence type="ECO:0000256" key="1">
    <source>
        <dbReference type="SAM" id="SignalP"/>
    </source>
</evidence>
<organism evidence="2 3">
    <name type="scientific">Megasphaera stantonii</name>
    <dbReference type="NCBI Taxonomy" id="2144175"/>
    <lineage>
        <taxon>Bacteria</taxon>
        <taxon>Bacillati</taxon>
        <taxon>Bacillota</taxon>
        <taxon>Negativicutes</taxon>
        <taxon>Veillonellales</taxon>
        <taxon>Veillonellaceae</taxon>
        <taxon>Megasphaera</taxon>
    </lineage>
</organism>
<dbReference type="KEGG" id="meg:DKB62_06970"/>
<feature type="chain" id="PRO_5041070798" evidence="1">
    <location>
        <begin position="27"/>
        <end position="143"/>
    </location>
</feature>
<dbReference type="AlphaFoldDB" id="A0A346AZM7"/>
<feature type="signal peptide" evidence="1">
    <location>
        <begin position="1"/>
        <end position="26"/>
    </location>
</feature>
<reference evidence="2 3" key="1">
    <citation type="submission" date="2018-05" db="EMBL/GenBank/DDBJ databases">
        <title>Complete genome sequence of Megasphaera sp. AJH120T, isolated from the ceca of a chicken.</title>
        <authorList>
            <person name="Maki J."/>
            <person name="Looft T."/>
        </authorList>
    </citation>
    <scope>NUCLEOTIDE SEQUENCE [LARGE SCALE GENOMIC DNA]</scope>
    <source>
        <strain evidence="2 3">AJH120</strain>
    </source>
</reference>
<keyword evidence="3" id="KW-1185">Reference proteome</keyword>
<keyword evidence="1" id="KW-0732">Signal</keyword>
<dbReference type="Gene3D" id="3.30.910.20">
    <property type="entry name" value="Skp domain"/>
    <property type="match status" value="1"/>
</dbReference>
<accession>A0A346AZM7</accession>
<dbReference type="InterPro" id="IPR005632">
    <property type="entry name" value="Chaperone_Skp"/>
</dbReference>
<dbReference type="SUPFAM" id="SSF111384">
    <property type="entry name" value="OmpH-like"/>
    <property type="match status" value="1"/>
</dbReference>
<name>A0A346AZM7_9FIRM</name>
<sequence>MKLKKQIASLAVIGMMSVVAATSAFAAGVGYVNFDTLISSHKDYPKVSAQMQEAIKKADAEFTKKAANMKTDQEKRDLARQLNQNIAELENKLVVPMEKDVVQAVDQVRKNKGLDAIVVQGSIIAGFENATDETQEVVNILKK</sequence>
<dbReference type="InterPro" id="IPR024930">
    <property type="entry name" value="Skp_dom_sf"/>
</dbReference>